<gene>
    <name evidence="2" type="ORF">Enr17x_07290</name>
</gene>
<sequence>MKSYDLETSGVFRSSRSLRRVRVIQSRWFQILFGVPLLAGCWLAMMGVHELGHVIGGLVTGGEIARVVLHPLAISRTDLAVNPYPAVVVWAGPICGVLFPLGLLLVVNRLRWSQASWVQFFAGFCLIANGAYIAGGALEGIGDCGVMRQTGTPLWVMWFFGLLTVPAGFWLWHRLGSFRKWWRNPECVSEKNAWGMFLAVIALVVLMVCFSA</sequence>
<dbReference type="Proteomes" id="UP000318313">
    <property type="component" value="Chromosome"/>
</dbReference>
<evidence type="ECO:0008006" key="4">
    <source>
        <dbReference type="Google" id="ProtNLM"/>
    </source>
</evidence>
<feature type="transmembrane region" description="Helical" evidence="1">
    <location>
        <begin position="119"/>
        <end position="142"/>
    </location>
</feature>
<feature type="transmembrane region" description="Helical" evidence="1">
    <location>
        <begin position="28"/>
        <end position="48"/>
    </location>
</feature>
<keyword evidence="3" id="KW-1185">Reference proteome</keyword>
<keyword evidence="1" id="KW-0472">Membrane</keyword>
<accession>A0A518I6I8</accession>
<feature type="transmembrane region" description="Helical" evidence="1">
    <location>
        <begin position="154"/>
        <end position="173"/>
    </location>
</feature>
<dbReference type="RefSeq" id="WP_232100933.1">
    <property type="nucleotide sequence ID" value="NZ_CP037452.1"/>
</dbReference>
<evidence type="ECO:0000313" key="2">
    <source>
        <dbReference type="EMBL" id="QDV48716.1"/>
    </source>
</evidence>
<protein>
    <recommendedName>
        <fullName evidence="4">Peptidase family M50</fullName>
    </recommendedName>
</protein>
<keyword evidence="1" id="KW-1133">Transmembrane helix</keyword>
<dbReference type="EMBL" id="CP037452">
    <property type="protein sequence ID" value="QDV48716.1"/>
    <property type="molecule type" value="Genomic_DNA"/>
</dbReference>
<evidence type="ECO:0000313" key="3">
    <source>
        <dbReference type="Proteomes" id="UP000318313"/>
    </source>
</evidence>
<feature type="transmembrane region" description="Helical" evidence="1">
    <location>
        <begin position="193"/>
        <end position="210"/>
    </location>
</feature>
<organism evidence="2 3">
    <name type="scientific">Gimesia fumaroli</name>
    <dbReference type="NCBI Taxonomy" id="2527976"/>
    <lineage>
        <taxon>Bacteria</taxon>
        <taxon>Pseudomonadati</taxon>
        <taxon>Planctomycetota</taxon>
        <taxon>Planctomycetia</taxon>
        <taxon>Planctomycetales</taxon>
        <taxon>Planctomycetaceae</taxon>
        <taxon>Gimesia</taxon>
    </lineage>
</organism>
<name>A0A518I6I8_9PLAN</name>
<dbReference type="KEGG" id="gfm:Enr17x_07290"/>
<evidence type="ECO:0000256" key="1">
    <source>
        <dbReference type="SAM" id="Phobius"/>
    </source>
</evidence>
<reference evidence="2 3" key="1">
    <citation type="submission" date="2019-03" db="EMBL/GenBank/DDBJ databases">
        <title>Deep-cultivation of Planctomycetes and their phenomic and genomic characterization uncovers novel biology.</title>
        <authorList>
            <person name="Wiegand S."/>
            <person name="Jogler M."/>
            <person name="Boedeker C."/>
            <person name="Pinto D."/>
            <person name="Vollmers J."/>
            <person name="Rivas-Marin E."/>
            <person name="Kohn T."/>
            <person name="Peeters S.H."/>
            <person name="Heuer A."/>
            <person name="Rast P."/>
            <person name="Oberbeckmann S."/>
            <person name="Bunk B."/>
            <person name="Jeske O."/>
            <person name="Meyerdierks A."/>
            <person name="Storesund J.E."/>
            <person name="Kallscheuer N."/>
            <person name="Luecker S."/>
            <person name="Lage O.M."/>
            <person name="Pohl T."/>
            <person name="Merkel B.J."/>
            <person name="Hornburger P."/>
            <person name="Mueller R.-W."/>
            <person name="Bruemmer F."/>
            <person name="Labrenz M."/>
            <person name="Spormann A.M."/>
            <person name="Op den Camp H."/>
            <person name="Overmann J."/>
            <person name="Amann R."/>
            <person name="Jetten M.S.M."/>
            <person name="Mascher T."/>
            <person name="Medema M.H."/>
            <person name="Devos D.P."/>
            <person name="Kaster A.-K."/>
            <person name="Ovreas L."/>
            <person name="Rohde M."/>
            <person name="Galperin M.Y."/>
            <person name="Jogler C."/>
        </authorList>
    </citation>
    <scope>NUCLEOTIDE SEQUENCE [LARGE SCALE GENOMIC DNA]</scope>
    <source>
        <strain evidence="2 3">Enr17</strain>
    </source>
</reference>
<keyword evidence="1" id="KW-0812">Transmembrane</keyword>
<feature type="transmembrane region" description="Helical" evidence="1">
    <location>
        <begin position="86"/>
        <end position="107"/>
    </location>
</feature>
<dbReference type="AlphaFoldDB" id="A0A518I6I8"/>
<proteinExistence type="predicted"/>